<feature type="compositionally biased region" description="Polar residues" evidence="1">
    <location>
        <begin position="78"/>
        <end position="90"/>
    </location>
</feature>
<dbReference type="Proteomes" id="UP001457282">
    <property type="component" value="Unassembled WGS sequence"/>
</dbReference>
<organism evidence="2 4">
    <name type="scientific">Rubus argutus</name>
    <name type="common">Southern blackberry</name>
    <dbReference type="NCBI Taxonomy" id="59490"/>
    <lineage>
        <taxon>Eukaryota</taxon>
        <taxon>Viridiplantae</taxon>
        <taxon>Streptophyta</taxon>
        <taxon>Embryophyta</taxon>
        <taxon>Tracheophyta</taxon>
        <taxon>Spermatophyta</taxon>
        <taxon>Magnoliopsida</taxon>
        <taxon>eudicotyledons</taxon>
        <taxon>Gunneridae</taxon>
        <taxon>Pentapetalae</taxon>
        <taxon>rosids</taxon>
        <taxon>fabids</taxon>
        <taxon>Rosales</taxon>
        <taxon>Rosaceae</taxon>
        <taxon>Rosoideae</taxon>
        <taxon>Rosoideae incertae sedis</taxon>
        <taxon>Rubus</taxon>
    </lineage>
</organism>
<dbReference type="PANTHER" id="PTHR33785">
    <property type="entry name" value="OS06G0550800 PROTEIN"/>
    <property type="match status" value="1"/>
</dbReference>
<comment type="caution">
    <text evidence="2">The sequence shown here is derived from an EMBL/GenBank/DDBJ whole genome shotgun (WGS) entry which is preliminary data.</text>
</comment>
<feature type="region of interest" description="Disordered" evidence="1">
    <location>
        <begin position="72"/>
        <end position="99"/>
    </location>
</feature>
<gene>
    <name evidence="2" type="ORF">M0R45_029406</name>
    <name evidence="3" type="ORF">M0R45_029413</name>
</gene>
<evidence type="ECO:0000313" key="4">
    <source>
        <dbReference type="Proteomes" id="UP001457282"/>
    </source>
</evidence>
<evidence type="ECO:0000313" key="3">
    <source>
        <dbReference type="EMBL" id="KAK9920875.1"/>
    </source>
</evidence>
<name>A0AAW1W7Q7_RUBAR</name>
<dbReference type="Pfam" id="PF07939">
    <property type="entry name" value="DUF1685"/>
    <property type="match status" value="1"/>
</dbReference>
<feature type="region of interest" description="Disordered" evidence="1">
    <location>
        <begin position="188"/>
        <end position="224"/>
    </location>
</feature>
<keyword evidence="4" id="KW-1185">Reference proteome</keyword>
<evidence type="ECO:0000313" key="2">
    <source>
        <dbReference type="EMBL" id="KAK9920866.1"/>
    </source>
</evidence>
<proteinExistence type="predicted"/>
<dbReference type="AlphaFoldDB" id="A0AAW1W7Q7"/>
<evidence type="ECO:0000256" key="1">
    <source>
        <dbReference type="SAM" id="MobiDB-lite"/>
    </source>
</evidence>
<sequence>MSNDYLLLLGAIDSLWFHQTILFPEPISLLGPKSTETPQGSITNSSFTYPTSSLVSLAVADEEMSSNFSTLLEPEISSPGTPYSPDMSTPQDDERKRSTRLDIVANRLKLIRSQSSSPTSNDQISPRKNRRSGLTTRKLEKSMSMRSLGELELEELKGLMDLGFTFKKENINPRMMSLVPGLQRLKVGAHSNNKKTQNSSDDDDDVEELANKDNDHDGGDDEVEVTRPYLSEAWLIKRPDSPLLNLRLPNRVSSAADMKKHLKSWARTVASEILQES</sequence>
<dbReference type="EMBL" id="JBEDUW010000006">
    <property type="protein sequence ID" value="KAK9920866.1"/>
    <property type="molecule type" value="Genomic_DNA"/>
</dbReference>
<dbReference type="InterPro" id="IPR012881">
    <property type="entry name" value="DUF1685"/>
</dbReference>
<dbReference type="EMBL" id="JBEDUW010000006">
    <property type="protein sequence ID" value="KAK9920875.1"/>
    <property type="molecule type" value="Genomic_DNA"/>
</dbReference>
<feature type="compositionally biased region" description="Polar residues" evidence="1">
    <location>
        <begin position="112"/>
        <end position="126"/>
    </location>
</feature>
<accession>A0AAW1W7Q7</accession>
<dbReference type="PANTHER" id="PTHR33785:SF2">
    <property type="entry name" value="DUF1685 DOMAIN-CONTAINING PROTEIN"/>
    <property type="match status" value="1"/>
</dbReference>
<feature type="region of interest" description="Disordered" evidence="1">
    <location>
        <begin position="111"/>
        <end position="141"/>
    </location>
</feature>
<reference evidence="2 4" key="1">
    <citation type="journal article" date="2023" name="G3 (Bethesda)">
        <title>A chromosome-length genome assembly and annotation of blackberry (Rubus argutus, cv. 'Hillquist').</title>
        <authorList>
            <person name="Bruna T."/>
            <person name="Aryal R."/>
            <person name="Dudchenko O."/>
            <person name="Sargent D.J."/>
            <person name="Mead D."/>
            <person name="Buti M."/>
            <person name="Cavallini A."/>
            <person name="Hytonen T."/>
            <person name="Andres J."/>
            <person name="Pham M."/>
            <person name="Weisz D."/>
            <person name="Mascagni F."/>
            <person name="Usai G."/>
            <person name="Natali L."/>
            <person name="Bassil N."/>
            <person name="Fernandez G.E."/>
            <person name="Lomsadze A."/>
            <person name="Armour M."/>
            <person name="Olukolu B."/>
            <person name="Poorten T."/>
            <person name="Britton C."/>
            <person name="Davik J."/>
            <person name="Ashrafi H."/>
            <person name="Aiden E.L."/>
            <person name="Borodovsky M."/>
            <person name="Worthington M."/>
        </authorList>
    </citation>
    <scope>NUCLEOTIDE SEQUENCE [LARGE SCALE GENOMIC DNA]</scope>
    <source>
        <strain evidence="2">PI 553951</strain>
    </source>
</reference>
<protein>
    <submittedName>
        <fullName evidence="2">Uncharacterized protein</fullName>
    </submittedName>
</protein>
<feature type="compositionally biased region" description="Polar residues" evidence="1">
    <location>
        <begin position="190"/>
        <end position="199"/>
    </location>
</feature>